<dbReference type="AlphaFoldDB" id="A0A158QD09"/>
<organism evidence="3">
    <name type="scientific">Hymenolepis diminuta</name>
    <name type="common">Rat tapeworm</name>
    <dbReference type="NCBI Taxonomy" id="6216"/>
    <lineage>
        <taxon>Eukaryota</taxon>
        <taxon>Metazoa</taxon>
        <taxon>Spiralia</taxon>
        <taxon>Lophotrochozoa</taxon>
        <taxon>Platyhelminthes</taxon>
        <taxon>Cestoda</taxon>
        <taxon>Eucestoda</taxon>
        <taxon>Cyclophyllidea</taxon>
        <taxon>Hymenolepididae</taxon>
        <taxon>Hymenolepis</taxon>
    </lineage>
</organism>
<evidence type="ECO:0000313" key="3">
    <source>
        <dbReference type="WBParaSite" id="HDID_0000225401-mRNA-1"/>
    </source>
</evidence>
<protein>
    <submittedName>
        <fullName evidence="3">Protein MMS22-like</fullName>
    </submittedName>
</protein>
<proteinExistence type="predicted"/>
<dbReference type="OrthoDB" id="8193282at2759"/>
<accession>A0A158QD09</accession>
<gene>
    <name evidence="1" type="ORF">HDID_LOCUS2255</name>
</gene>
<reference evidence="1 2" key="2">
    <citation type="submission" date="2018-11" db="EMBL/GenBank/DDBJ databases">
        <authorList>
            <consortium name="Pathogen Informatics"/>
        </authorList>
    </citation>
    <scope>NUCLEOTIDE SEQUENCE [LARGE SCALE GENOMIC DNA]</scope>
</reference>
<dbReference type="Proteomes" id="UP000274504">
    <property type="component" value="Unassembled WGS sequence"/>
</dbReference>
<name>A0A158QD09_HYMDI</name>
<evidence type="ECO:0000313" key="2">
    <source>
        <dbReference type="Proteomes" id="UP000274504"/>
    </source>
</evidence>
<dbReference type="WBParaSite" id="HDID_0000225401-mRNA-1">
    <property type="protein sequence ID" value="HDID_0000225401-mRNA-1"/>
    <property type="gene ID" value="HDID_0000225401"/>
</dbReference>
<reference evidence="3" key="1">
    <citation type="submission" date="2016-04" db="UniProtKB">
        <authorList>
            <consortium name="WormBaseParasite"/>
        </authorList>
    </citation>
    <scope>IDENTIFICATION</scope>
</reference>
<evidence type="ECO:0000313" key="1">
    <source>
        <dbReference type="EMBL" id="VDL19716.1"/>
    </source>
</evidence>
<sequence>MDDFLLSTPPQSPQFDDFYDAPLVEIDLDGNMDTEGQLCVDDIIITSNQGELMHIRLDIITMFLKLVEFHSISSFSEILQLDPSTSNPQEYIMEWIFDLLITAYSSLCHCYSLLWVLLIRHGERVSNGWYKYLHAKIVQLHSGRRRITHGCLDSVRGNPELVNSTGVIDRSRLWNVYWSVLVATAPLYEKTKLLLVPDDNPPSMGSIRHALQSLLALQDVWGAGVETIRSLWLYFSRKLTEFVISLFGGAEEVHLKWSCDWEMGRRCAALEGLQKLLTCLLTDLPTTLEFEEALMRLIQLTSLFREALLRQVSGKNKESTGSFSNFTNVGWRDKLEQMVLSFCKSLLSNLEKKMKWISDILDTSLVDLLCSSERGDWLPFLLDFLSSLHFVEASCPDNLSCKFTIRIWSEIFPRFVSRACTNFSWSKESVEVAVRFLSIASTSPLSETKSPWDILQELVFKADLAFSFRTKFFSRLFSDSALLKPLLSNSKMDVEQAWQFYTIWLIYKLLSDKTANANKILLESLSSRGCELPDGVSDLLDTSDAEISMIRLCNRFEAAKTFQDRMTFKSAILRRLSPLGQLLNSTMESFITPQPTTQSYSDFEITIAYKATASLFQVTSALLYSPDGVFNKLFAAFLMPPWRRLEKEAPNKKTIIQNCVAENLPAFLHGIAQLNFLKDPFTIRLLRELLRAVFFTIPEGMNSVVSSIHISEPASYRAHLLKVLTQEFISYSEKSSLGWSDKAKLWLNFCEQMDNGTMTMAQRLRDAPFLLWPLAALLSDPGNSKSFPSIVDKCNSAFSTFASRWGSIESASENDLHDSELQFLRFTFYSTSAFMYFIQFSPTNG</sequence>
<dbReference type="EMBL" id="UYSG01000529">
    <property type="protein sequence ID" value="VDL19716.1"/>
    <property type="molecule type" value="Genomic_DNA"/>
</dbReference>